<dbReference type="PANTHER" id="PTHR30037">
    <property type="entry name" value="DNA-3-METHYLADENINE GLYCOSYLASE 1"/>
    <property type="match status" value="1"/>
</dbReference>
<dbReference type="EMBL" id="JAFEUM010000003">
    <property type="protein sequence ID" value="MBM7036897.1"/>
    <property type="molecule type" value="Genomic_DNA"/>
</dbReference>
<dbReference type="SUPFAM" id="SSF48150">
    <property type="entry name" value="DNA-glycosylase"/>
    <property type="match status" value="1"/>
</dbReference>
<dbReference type="Proteomes" id="UP000809621">
    <property type="component" value="Unassembled WGS sequence"/>
</dbReference>
<accession>A0ABS2HLZ6</accession>
<dbReference type="InterPro" id="IPR005019">
    <property type="entry name" value="Adenine_glyco"/>
</dbReference>
<organism evidence="1 2">
    <name type="scientific">Vibrio ulleungensis</name>
    <dbReference type="NCBI Taxonomy" id="2807619"/>
    <lineage>
        <taxon>Bacteria</taxon>
        <taxon>Pseudomonadati</taxon>
        <taxon>Pseudomonadota</taxon>
        <taxon>Gammaproteobacteria</taxon>
        <taxon>Vibrionales</taxon>
        <taxon>Vibrionaceae</taxon>
        <taxon>Vibrio</taxon>
    </lineage>
</organism>
<proteinExistence type="predicted"/>
<sequence length="199" mass="22580">MGRCKWVDVSKPDYVAYHDNEWGVPVYDDRVFFEFITLEGAQAGLNWYTILKRRQGYRDAFADFDVHKVANFDQDKIDALLLDEGIIRHRLKVASTVTNAQAFIAIQQEFGSFSQYVWAFVGNEPVINRLKPGEYPPATTELSDALSKDLKKRGFKFVGSTIIYAFMQACGLVVDHNSDCHCCGALVKQGDKFIASYKE</sequence>
<gene>
    <name evidence="1" type="ORF">JQC93_10835</name>
</gene>
<dbReference type="InterPro" id="IPR052891">
    <property type="entry name" value="DNA-3mA_glycosylase"/>
</dbReference>
<evidence type="ECO:0000313" key="2">
    <source>
        <dbReference type="Proteomes" id="UP000809621"/>
    </source>
</evidence>
<dbReference type="Pfam" id="PF03352">
    <property type="entry name" value="Adenine_glyco"/>
    <property type="match status" value="1"/>
</dbReference>
<protein>
    <submittedName>
        <fullName evidence="1">DNA-3-methyladenine glycosylase I</fullName>
    </submittedName>
</protein>
<dbReference type="InterPro" id="IPR011257">
    <property type="entry name" value="DNA_glycosylase"/>
</dbReference>
<comment type="caution">
    <text evidence="1">The sequence shown here is derived from an EMBL/GenBank/DDBJ whole genome shotgun (WGS) entry which is preliminary data.</text>
</comment>
<dbReference type="PANTHER" id="PTHR30037:SF4">
    <property type="entry name" value="DNA-3-METHYLADENINE GLYCOSYLASE I"/>
    <property type="match status" value="1"/>
</dbReference>
<name>A0ABS2HLZ6_9VIBR</name>
<keyword evidence="2" id="KW-1185">Reference proteome</keyword>
<reference evidence="1 2" key="1">
    <citation type="submission" date="2021-02" db="EMBL/GenBank/DDBJ databases">
        <authorList>
            <person name="Park J.-S."/>
        </authorList>
    </citation>
    <scope>NUCLEOTIDE SEQUENCE [LARGE SCALE GENOMIC DNA]</scope>
    <source>
        <strain evidence="1 2">188UL20-2</strain>
    </source>
</reference>
<dbReference type="Gene3D" id="1.10.340.30">
    <property type="entry name" value="Hypothetical protein, domain 2"/>
    <property type="match status" value="1"/>
</dbReference>
<evidence type="ECO:0000313" key="1">
    <source>
        <dbReference type="EMBL" id="MBM7036897.1"/>
    </source>
</evidence>